<dbReference type="PANTHER" id="PTHR43333">
    <property type="entry name" value="2-HACID_DH_C DOMAIN-CONTAINING PROTEIN"/>
    <property type="match status" value="1"/>
</dbReference>
<dbReference type="RefSeq" id="WP_285764066.1">
    <property type="nucleotide sequence ID" value="NZ_BSYJ01000003.1"/>
</dbReference>
<dbReference type="Pfam" id="PF02826">
    <property type="entry name" value="2-Hacid_dh_C"/>
    <property type="match status" value="1"/>
</dbReference>
<dbReference type="SUPFAM" id="SSF51735">
    <property type="entry name" value="NAD(P)-binding Rossmann-fold domains"/>
    <property type="match status" value="1"/>
</dbReference>
<dbReference type="InterPro" id="IPR036291">
    <property type="entry name" value="NAD(P)-bd_dom_sf"/>
</dbReference>
<comment type="caution">
    <text evidence="4">The sequence shown here is derived from an EMBL/GenBank/DDBJ whole genome shotgun (WGS) entry which is preliminary data.</text>
</comment>
<dbReference type="InterPro" id="IPR006140">
    <property type="entry name" value="D-isomer_DH_NAD-bd"/>
</dbReference>
<evidence type="ECO:0000259" key="3">
    <source>
        <dbReference type="Pfam" id="PF02826"/>
    </source>
</evidence>
<dbReference type="Gene3D" id="3.40.50.720">
    <property type="entry name" value="NAD(P)-binding Rossmann-like Domain"/>
    <property type="match status" value="2"/>
</dbReference>
<evidence type="ECO:0000313" key="5">
    <source>
        <dbReference type="Proteomes" id="UP001224392"/>
    </source>
</evidence>
<evidence type="ECO:0000256" key="2">
    <source>
        <dbReference type="ARBA" id="ARBA00023027"/>
    </source>
</evidence>
<name>A0ABQ6LZF2_9GAMM</name>
<keyword evidence="2" id="KW-0520">NAD</keyword>
<dbReference type="PANTHER" id="PTHR43333:SF1">
    <property type="entry name" value="D-ISOMER SPECIFIC 2-HYDROXYACID DEHYDROGENASE NAD-BINDING DOMAIN-CONTAINING PROTEIN"/>
    <property type="match status" value="1"/>
</dbReference>
<keyword evidence="1" id="KW-0560">Oxidoreductase</keyword>
<evidence type="ECO:0000256" key="1">
    <source>
        <dbReference type="ARBA" id="ARBA00023002"/>
    </source>
</evidence>
<protein>
    <submittedName>
        <fullName evidence="4">D-2-hydroxyacid dehydrogenase</fullName>
    </submittedName>
</protein>
<feature type="domain" description="D-isomer specific 2-hydroxyacid dehydrogenase NAD-binding" evidence="3">
    <location>
        <begin position="105"/>
        <end position="277"/>
    </location>
</feature>
<sequence>MTNLLILSRDAARYEALIARHPAAGSLQISSPNDCPPADILANAEIVLGEPALVAPCLAQMPALKWVQSTFAGIEPFCRDGLRRDYQLTGIKGIFGPLMSEYVFGNILARERRIGQLAKQQEAKIWQPNRYRGLAGLTMGICGLGSIGQQIAATAKALGMRTLGWKRTPGPAANTDETFSGDQLAAMAARCDFLVSVLPDTPATQGLFNRALFEGMKGEALFINVGRGSAVVEEDLVQALEKRVIGGAVLDVFRQEPLPQDSPLWDCPGLVITPHCAAESFPEDIARIFLGNLERWKRGQALEYLVDFERGY</sequence>
<accession>A0ABQ6LZF2</accession>
<dbReference type="EMBL" id="BSYJ01000003">
    <property type="protein sequence ID" value="GMG87439.1"/>
    <property type="molecule type" value="Genomic_DNA"/>
</dbReference>
<evidence type="ECO:0000313" key="4">
    <source>
        <dbReference type="EMBL" id="GMG87439.1"/>
    </source>
</evidence>
<keyword evidence="5" id="KW-1185">Reference proteome</keyword>
<gene>
    <name evidence="4" type="ORF">MNKW57_17600</name>
</gene>
<reference evidence="4 5" key="1">
    <citation type="submission" date="2023-04" db="EMBL/GenBank/DDBJ databases">
        <title>Marinobulbifer ophiurae gen. nov., sp. Nov., isolate from tissue of brittle star Ophioplocus japonicus.</title>
        <authorList>
            <person name="Kawano K."/>
            <person name="Sawayama S."/>
            <person name="Nakagawa S."/>
        </authorList>
    </citation>
    <scope>NUCLEOTIDE SEQUENCE [LARGE SCALE GENOMIC DNA]</scope>
    <source>
        <strain evidence="4 5">NKW57</strain>
    </source>
</reference>
<dbReference type="CDD" id="cd05300">
    <property type="entry name" value="2-Hacid_dh_1"/>
    <property type="match status" value="1"/>
</dbReference>
<organism evidence="4 5">
    <name type="scientific">Biformimicrobium ophioploci</name>
    <dbReference type="NCBI Taxonomy" id="3036711"/>
    <lineage>
        <taxon>Bacteria</taxon>
        <taxon>Pseudomonadati</taxon>
        <taxon>Pseudomonadota</taxon>
        <taxon>Gammaproteobacteria</taxon>
        <taxon>Cellvibrionales</taxon>
        <taxon>Microbulbiferaceae</taxon>
        <taxon>Biformimicrobium</taxon>
    </lineage>
</organism>
<dbReference type="Proteomes" id="UP001224392">
    <property type="component" value="Unassembled WGS sequence"/>
</dbReference>
<proteinExistence type="predicted"/>